<proteinExistence type="predicted"/>
<accession>A0A431TW25</accession>
<gene>
    <name evidence="1" type="ORF">EJV47_23890</name>
</gene>
<dbReference type="Proteomes" id="UP000282184">
    <property type="component" value="Unassembled WGS sequence"/>
</dbReference>
<keyword evidence="2" id="KW-1185">Reference proteome</keyword>
<dbReference type="AlphaFoldDB" id="A0A431TW25"/>
<dbReference type="OrthoDB" id="884722at2"/>
<dbReference type="RefSeq" id="WP_126695731.1">
    <property type="nucleotide sequence ID" value="NZ_RXOF01000018.1"/>
</dbReference>
<comment type="caution">
    <text evidence="1">The sequence shown here is derived from an EMBL/GenBank/DDBJ whole genome shotgun (WGS) entry which is preliminary data.</text>
</comment>
<evidence type="ECO:0000313" key="1">
    <source>
        <dbReference type="EMBL" id="RTQ45875.1"/>
    </source>
</evidence>
<sequence>MRQLWYLALLPLLAVQCRKEEEAAVTPLPAGLQAYAYFLPGTYWIYRDSASGQLDSVWVTSARTWVHSTKDRNRVYGRNEELEVQMASSSSTAKITYTSQRTCIGIPDSSTFSGSDNDIVPCWLIHQHRANDFATASAVVFAYALRVGQPELNGAAYRYRLPQRLSGGRTFEQVVSVTTRDGDLATRAGFLTRYWWAKGLGVVQQRQYRSIGVQTWTLVREHILQ</sequence>
<protein>
    <submittedName>
        <fullName evidence="1">Uncharacterized protein</fullName>
    </submittedName>
</protein>
<reference evidence="1 2" key="1">
    <citation type="submission" date="2018-12" db="EMBL/GenBank/DDBJ databases">
        <title>Hymenobacter gummosus sp. nov., isolated from a spring.</title>
        <authorList>
            <person name="Nie L."/>
        </authorList>
    </citation>
    <scope>NUCLEOTIDE SEQUENCE [LARGE SCALE GENOMIC DNA]</scope>
    <source>
        <strain evidence="1 2">KCTC 52166</strain>
    </source>
</reference>
<name>A0A431TW25_9BACT</name>
<evidence type="ECO:0000313" key="2">
    <source>
        <dbReference type="Proteomes" id="UP000282184"/>
    </source>
</evidence>
<dbReference type="EMBL" id="RXOF01000018">
    <property type="protein sequence ID" value="RTQ45875.1"/>
    <property type="molecule type" value="Genomic_DNA"/>
</dbReference>
<organism evidence="1 2">
    <name type="scientific">Hymenobacter gummosus</name>
    <dbReference type="NCBI Taxonomy" id="1776032"/>
    <lineage>
        <taxon>Bacteria</taxon>
        <taxon>Pseudomonadati</taxon>
        <taxon>Bacteroidota</taxon>
        <taxon>Cytophagia</taxon>
        <taxon>Cytophagales</taxon>
        <taxon>Hymenobacteraceae</taxon>
        <taxon>Hymenobacter</taxon>
    </lineage>
</organism>